<organism evidence="2 3">
    <name type="scientific">Rhodovarius crocodyli</name>
    <dbReference type="NCBI Taxonomy" id="1979269"/>
    <lineage>
        <taxon>Bacteria</taxon>
        <taxon>Pseudomonadati</taxon>
        <taxon>Pseudomonadota</taxon>
        <taxon>Alphaproteobacteria</taxon>
        <taxon>Acetobacterales</taxon>
        <taxon>Roseomonadaceae</taxon>
        <taxon>Rhodovarius</taxon>
    </lineage>
</organism>
<dbReference type="Pfam" id="PF05136">
    <property type="entry name" value="Phage_portal_2"/>
    <property type="match status" value="1"/>
</dbReference>
<dbReference type="EMBL" id="SACL01000002">
    <property type="protein sequence ID" value="RVT97904.1"/>
    <property type="molecule type" value="Genomic_DNA"/>
</dbReference>
<dbReference type="GO" id="GO:0019068">
    <property type="term" value="P:virion assembly"/>
    <property type="evidence" value="ECO:0007669"/>
    <property type="project" value="InterPro"/>
</dbReference>
<evidence type="ECO:0000313" key="2">
    <source>
        <dbReference type="EMBL" id="RVT97904.1"/>
    </source>
</evidence>
<sequence length="509" mass="55773">MGSRLMALFLERMLAPLLPGWALRRAAARVQFDGLLAMRGYDAGKVSRSTRNWRTAGSSAAAEDGPALAMLRNRSRDLVRNNNWARKARRQLPAHMVGTGVVPRPDETAAERTSKRALSAWSDWAEATDEQEGLGFYAQQDLLVGTVVESGEALLIWTPNAKAPGGWTTQVLEGDYLDEQHNEMSRNGSGRIINGVEFDARGRRVAYHLRLEHPGDPLSPLGAIGKRVRVEARFVDHVFERLRAGQVRGVPWLAASMLGLRDMDDYLGAERMRKKIAAALAIFIKGPANTPRASPLGEQVVQSGRGGSQELNETIKPGTIKRLGLDEDIVSVTPPRDQGLTDYLRWEMLAISAGIGLPYAELTGDLSTANYGSMRAGKLEFWTLLDRWQWLMLVPQLLRPAWNRVQATAGVPGLRCEWGFPKRPWVDPLKDAQAELIEARGGLTPLTELHAGRGYTTRQVFDAIRHVNDLADQLGLILDSDPRRTAKNGAASTPGAGSDGAAPDDTTTT</sequence>
<accession>A0A437MJQ4</accession>
<dbReference type="AlphaFoldDB" id="A0A437MJQ4"/>
<evidence type="ECO:0000313" key="3">
    <source>
        <dbReference type="Proteomes" id="UP000282957"/>
    </source>
</evidence>
<protein>
    <submittedName>
        <fullName evidence="2">Phage portal protein</fullName>
    </submittedName>
</protein>
<gene>
    <name evidence="2" type="ORF">EOD42_08930</name>
</gene>
<feature type="region of interest" description="Disordered" evidence="1">
    <location>
        <begin position="483"/>
        <end position="509"/>
    </location>
</feature>
<name>A0A437MJQ4_9PROT</name>
<proteinExistence type="predicted"/>
<evidence type="ECO:0000256" key="1">
    <source>
        <dbReference type="SAM" id="MobiDB-lite"/>
    </source>
</evidence>
<dbReference type="NCBIfam" id="TIGR01539">
    <property type="entry name" value="portal_lambda"/>
    <property type="match status" value="1"/>
</dbReference>
<reference evidence="2 3" key="1">
    <citation type="submission" date="2019-01" db="EMBL/GenBank/DDBJ databases">
        <authorList>
            <person name="Chen W.-M."/>
        </authorList>
    </citation>
    <scope>NUCLEOTIDE SEQUENCE [LARGE SCALE GENOMIC DNA]</scope>
    <source>
        <strain evidence="2 3">CCP-6</strain>
    </source>
</reference>
<dbReference type="OrthoDB" id="9770450at2"/>
<comment type="caution">
    <text evidence="2">The sequence shown here is derived from an EMBL/GenBank/DDBJ whole genome shotgun (WGS) entry which is preliminary data.</text>
</comment>
<dbReference type="GO" id="GO:0005198">
    <property type="term" value="F:structural molecule activity"/>
    <property type="evidence" value="ECO:0007669"/>
    <property type="project" value="InterPro"/>
</dbReference>
<dbReference type="InterPro" id="IPR006429">
    <property type="entry name" value="Phage_lambda_portal"/>
</dbReference>
<keyword evidence="3" id="KW-1185">Reference proteome</keyword>
<dbReference type="Proteomes" id="UP000282957">
    <property type="component" value="Unassembled WGS sequence"/>
</dbReference>